<dbReference type="PROSITE" id="PS52016">
    <property type="entry name" value="TONB_DEPENDENT_REC_3"/>
    <property type="match status" value="1"/>
</dbReference>
<dbReference type="InterPro" id="IPR036942">
    <property type="entry name" value="Beta-barrel_TonB_sf"/>
</dbReference>
<dbReference type="InterPro" id="IPR008969">
    <property type="entry name" value="CarboxyPept-like_regulatory"/>
</dbReference>
<dbReference type="InterPro" id="IPR041700">
    <property type="entry name" value="OMP_b-brl_3"/>
</dbReference>
<evidence type="ECO:0000256" key="3">
    <source>
        <dbReference type="ARBA" id="ARBA00022452"/>
    </source>
</evidence>
<evidence type="ECO:0000313" key="10">
    <source>
        <dbReference type="EMBL" id="PQJ78176.1"/>
    </source>
</evidence>
<comment type="subcellular location">
    <subcellularLocation>
        <location evidence="1 8">Cell outer membrane</location>
        <topology evidence="1 8">Multi-pass membrane protein</topology>
    </subcellularLocation>
</comment>
<protein>
    <recommendedName>
        <fullName evidence="9">Outer membrane protein beta-barrel domain-containing protein</fullName>
    </recommendedName>
</protein>
<dbReference type="PANTHER" id="PTHR30069">
    <property type="entry name" value="TONB-DEPENDENT OUTER MEMBRANE RECEPTOR"/>
    <property type="match status" value="1"/>
</dbReference>
<keyword evidence="2 8" id="KW-0813">Transport</keyword>
<dbReference type="GO" id="GO:0044718">
    <property type="term" value="P:siderophore transmembrane transport"/>
    <property type="evidence" value="ECO:0007669"/>
    <property type="project" value="TreeGrafter"/>
</dbReference>
<dbReference type="InterPro" id="IPR039426">
    <property type="entry name" value="TonB-dep_rcpt-like"/>
</dbReference>
<organism evidence="10 11">
    <name type="scientific">Polaribacter porphyrae</name>
    <dbReference type="NCBI Taxonomy" id="1137780"/>
    <lineage>
        <taxon>Bacteria</taxon>
        <taxon>Pseudomonadati</taxon>
        <taxon>Bacteroidota</taxon>
        <taxon>Flavobacteriia</taxon>
        <taxon>Flavobacteriales</taxon>
        <taxon>Flavobacteriaceae</taxon>
    </lineage>
</organism>
<evidence type="ECO:0000259" key="9">
    <source>
        <dbReference type="Pfam" id="PF14905"/>
    </source>
</evidence>
<dbReference type="AlphaFoldDB" id="A0A2S7WL68"/>
<reference evidence="10 11" key="1">
    <citation type="submission" date="2016-12" db="EMBL/GenBank/DDBJ databases">
        <title>Trade-off between light-utilization and light-protection in marine flavobacteria.</title>
        <authorList>
            <person name="Kumagai Y."/>
            <person name="Yoshizawa S."/>
            <person name="Kogure K."/>
            <person name="Iwasaki W."/>
        </authorList>
    </citation>
    <scope>NUCLEOTIDE SEQUENCE [LARGE SCALE GENOMIC DNA]</scope>
    <source>
        <strain evidence="10 11">NBRC 108759</strain>
    </source>
</reference>
<evidence type="ECO:0000256" key="4">
    <source>
        <dbReference type="ARBA" id="ARBA00022692"/>
    </source>
</evidence>
<evidence type="ECO:0000256" key="5">
    <source>
        <dbReference type="ARBA" id="ARBA00022729"/>
    </source>
</evidence>
<feature type="domain" description="Outer membrane protein beta-barrel" evidence="9">
    <location>
        <begin position="400"/>
        <end position="749"/>
    </location>
</feature>
<keyword evidence="4 8" id="KW-0812">Transmembrane</keyword>
<dbReference type="GO" id="GO:0015344">
    <property type="term" value="F:siderophore uptake transmembrane transporter activity"/>
    <property type="evidence" value="ECO:0007669"/>
    <property type="project" value="TreeGrafter"/>
</dbReference>
<sequence>MRLFLCYFFLLGIINQTLSQKKSIFKGTVKDTITFESIPFTTIAVYNNATLIDGVSSDDKGNFRIKIDANFTHFEISFIGYKKQKLLISEIKNQDKIAIYLTPEKNQLEEIVINSELTTTQLKIDRKVVNLGADLQQSGTTALEAFDQISEIQTDLSTGAISLRGSGNVRLLIDGKPTALSVTELLDQMPASVIEKVEIITSPSAKNQANGLSGIINIILKKDKNLGLNLMLNSSVGTKRYNYGLNTNYNFAFVNLRLNASNGIRNMDSPQNVSQLFTNGNTRDFFTPRDFNGKTSNINFGSDFTIDDKNRLSFDITYNYSFHSFFNNTFNTNLTGRNDFIYSRNSSHTHKTTVYNANYKKDFTKEGHILEIDYNLNDNTNDYPAKDFEDGIFLFEEEENNKVIQQSFMLDYALPIKQNLLLETGLSWNNKDLNSKYEIKPNAGILSIANFSYLENLYGFYGLVKFKLGNLNWQTGLRYEYFTSKSNNTANQLNTDLEFSDLFPSVHLSYKINDANTFNVGYSRRVSRPSSRQVNPFRLGNQFTVWKANPNLKPEFSDNFEINYQYKKNNITWSLATFYRDRKDIILSLQDIDINGVRTYSYANFGKKYSSGIETDIIYKLTNFWTSQLSGNYYYSNINQNITLTWDTQFSSTYIFKNTFKISKYISSDISYRYLAKEQTEFTITEPRNRIDFAVRAKFLSNKLIANLRIVDLLDKNLRKSKTVLQDVTQNEVYRFQSQTFGWLLSLNYQLFEKKKS</sequence>
<dbReference type="GO" id="GO:0009279">
    <property type="term" value="C:cell outer membrane"/>
    <property type="evidence" value="ECO:0007669"/>
    <property type="project" value="UniProtKB-SubCell"/>
</dbReference>
<dbReference type="SUPFAM" id="SSF56935">
    <property type="entry name" value="Porins"/>
    <property type="match status" value="1"/>
</dbReference>
<dbReference type="Gene3D" id="2.170.130.10">
    <property type="entry name" value="TonB-dependent receptor, plug domain"/>
    <property type="match status" value="1"/>
</dbReference>
<dbReference type="PANTHER" id="PTHR30069:SF29">
    <property type="entry name" value="HEMOGLOBIN AND HEMOGLOBIN-HAPTOGLOBIN-BINDING PROTEIN 1-RELATED"/>
    <property type="match status" value="1"/>
</dbReference>
<keyword evidence="5" id="KW-0732">Signal</keyword>
<keyword evidence="3 8" id="KW-1134">Transmembrane beta strand</keyword>
<accession>A0A2S7WL68</accession>
<dbReference type="Proteomes" id="UP000238882">
    <property type="component" value="Unassembled WGS sequence"/>
</dbReference>
<evidence type="ECO:0000256" key="6">
    <source>
        <dbReference type="ARBA" id="ARBA00023136"/>
    </source>
</evidence>
<proteinExistence type="inferred from homology"/>
<keyword evidence="6 8" id="KW-0472">Membrane</keyword>
<gene>
    <name evidence="10" type="ORF">BTO18_02760</name>
</gene>
<evidence type="ECO:0000313" key="11">
    <source>
        <dbReference type="Proteomes" id="UP000238882"/>
    </source>
</evidence>
<dbReference type="EMBL" id="MSCN01000001">
    <property type="protein sequence ID" value="PQJ78176.1"/>
    <property type="molecule type" value="Genomic_DNA"/>
</dbReference>
<keyword evidence="11" id="KW-1185">Reference proteome</keyword>
<evidence type="ECO:0000256" key="1">
    <source>
        <dbReference type="ARBA" id="ARBA00004571"/>
    </source>
</evidence>
<dbReference type="RefSeq" id="WP_105014757.1">
    <property type="nucleotide sequence ID" value="NZ_MSCN01000001.1"/>
</dbReference>
<dbReference type="InterPro" id="IPR037066">
    <property type="entry name" value="Plug_dom_sf"/>
</dbReference>
<dbReference type="Pfam" id="PF14905">
    <property type="entry name" value="OMP_b-brl_3"/>
    <property type="match status" value="1"/>
</dbReference>
<comment type="similarity">
    <text evidence="8">Belongs to the TonB-dependent receptor family.</text>
</comment>
<dbReference type="Gene3D" id="2.40.170.20">
    <property type="entry name" value="TonB-dependent receptor, beta-barrel domain"/>
    <property type="match status" value="1"/>
</dbReference>
<dbReference type="OrthoDB" id="8764943at2"/>
<evidence type="ECO:0000256" key="7">
    <source>
        <dbReference type="ARBA" id="ARBA00023237"/>
    </source>
</evidence>
<evidence type="ECO:0000256" key="8">
    <source>
        <dbReference type="PROSITE-ProRule" id="PRU01360"/>
    </source>
</evidence>
<comment type="caution">
    <text evidence="10">The sequence shown here is derived from an EMBL/GenBank/DDBJ whole genome shotgun (WGS) entry which is preliminary data.</text>
</comment>
<dbReference type="Pfam" id="PF13715">
    <property type="entry name" value="CarbopepD_reg_2"/>
    <property type="match status" value="1"/>
</dbReference>
<evidence type="ECO:0000256" key="2">
    <source>
        <dbReference type="ARBA" id="ARBA00022448"/>
    </source>
</evidence>
<keyword evidence="7 8" id="KW-0998">Cell outer membrane</keyword>
<dbReference type="SUPFAM" id="SSF49464">
    <property type="entry name" value="Carboxypeptidase regulatory domain-like"/>
    <property type="match status" value="1"/>
</dbReference>
<name>A0A2S7WL68_9FLAO</name>